<keyword evidence="3" id="KW-1185">Reference proteome</keyword>
<dbReference type="PROSITE" id="PS50181">
    <property type="entry name" value="FBOX"/>
    <property type="match status" value="1"/>
</dbReference>
<organism evidence="2 3">
    <name type="scientific">Hypholoma sublateritium (strain FD-334 SS-4)</name>
    <dbReference type="NCBI Taxonomy" id="945553"/>
    <lineage>
        <taxon>Eukaryota</taxon>
        <taxon>Fungi</taxon>
        <taxon>Dikarya</taxon>
        <taxon>Basidiomycota</taxon>
        <taxon>Agaricomycotina</taxon>
        <taxon>Agaricomycetes</taxon>
        <taxon>Agaricomycetidae</taxon>
        <taxon>Agaricales</taxon>
        <taxon>Agaricineae</taxon>
        <taxon>Strophariaceae</taxon>
        <taxon>Hypholoma</taxon>
    </lineage>
</organism>
<dbReference type="AlphaFoldDB" id="A0A0D2P5Z3"/>
<dbReference type="OrthoDB" id="424465at2759"/>
<dbReference type="SUPFAM" id="SSF81383">
    <property type="entry name" value="F-box domain"/>
    <property type="match status" value="1"/>
</dbReference>
<dbReference type="InterPro" id="IPR036047">
    <property type="entry name" value="F-box-like_dom_sf"/>
</dbReference>
<gene>
    <name evidence="2" type="ORF">HYPSUDRAFT_36631</name>
</gene>
<name>A0A0D2P5Z3_HYPSF</name>
<dbReference type="SMART" id="SM00256">
    <property type="entry name" value="FBOX"/>
    <property type="match status" value="1"/>
</dbReference>
<reference evidence="3" key="1">
    <citation type="submission" date="2014-04" db="EMBL/GenBank/DDBJ databases">
        <title>Evolutionary Origins and Diversification of the Mycorrhizal Mutualists.</title>
        <authorList>
            <consortium name="DOE Joint Genome Institute"/>
            <consortium name="Mycorrhizal Genomics Consortium"/>
            <person name="Kohler A."/>
            <person name="Kuo A."/>
            <person name="Nagy L.G."/>
            <person name="Floudas D."/>
            <person name="Copeland A."/>
            <person name="Barry K.W."/>
            <person name="Cichocki N."/>
            <person name="Veneault-Fourrey C."/>
            <person name="LaButti K."/>
            <person name="Lindquist E.A."/>
            <person name="Lipzen A."/>
            <person name="Lundell T."/>
            <person name="Morin E."/>
            <person name="Murat C."/>
            <person name="Riley R."/>
            <person name="Ohm R."/>
            <person name="Sun H."/>
            <person name="Tunlid A."/>
            <person name="Henrissat B."/>
            <person name="Grigoriev I.V."/>
            <person name="Hibbett D.S."/>
            <person name="Martin F."/>
        </authorList>
    </citation>
    <scope>NUCLEOTIDE SEQUENCE [LARGE SCALE GENOMIC DNA]</scope>
    <source>
        <strain evidence="3">FD-334 SS-4</strain>
    </source>
</reference>
<dbReference type="InterPro" id="IPR001810">
    <property type="entry name" value="F-box_dom"/>
</dbReference>
<dbReference type="Gene3D" id="1.20.1280.50">
    <property type="match status" value="1"/>
</dbReference>
<evidence type="ECO:0000313" key="3">
    <source>
        <dbReference type="Proteomes" id="UP000054270"/>
    </source>
</evidence>
<protein>
    <recommendedName>
        <fullName evidence="1">F-box domain-containing protein</fullName>
    </recommendedName>
</protein>
<dbReference type="STRING" id="945553.A0A0D2P5Z3"/>
<evidence type="ECO:0000313" key="2">
    <source>
        <dbReference type="EMBL" id="KJA26334.1"/>
    </source>
</evidence>
<sequence length="476" mass="53989">MLALIDLPHDILIHICTQLEPRDFLNLIQTCRVLHAFAFSDYVWHHIRHDLPMDMSSSRDGRLRSIPAVELQAITRRALRLHENWLRPTAHVLSISKLQSEPHMVVAMQPLGSSWLVTSHRIRNNLINICVWRLSKDTPSCVIRIESENAFTFEAAFREEGGHVAVISVLGASQTDKTKGQLTIYQINLKGHETNEHSLGVPYLMSSQRIERTAVFYYTQISGTIVAAAIVNLVNQPLHQILLYNILTNATIIMDSPILSAFEASRMLFKLYSPHIVIVGVSAQRIKVHVRELPKRIFSSWTGKDTCEDWAASIIDYKTIRIRNVEIYISPEPIYRSPLTSFTVMVAHLPFSTSHEGVADIFRFPIDISARNLAFDDWKPALAFNMPPNVTLDPTCFGKTGMRAVWLSHRWNLDDYQLMRGSFSDTVNAKAMIAPLAPPDLALPFEPHTCRSLYFEEATGKVWVGVHTGDIFVLQF</sequence>
<accession>A0A0D2P5Z3</accession>
<evidence type="ECO:0000259" key="1">
    <source>
        <dbReference type="PROSITE" id="PS50181"/>
    </source>
</evidence>
<dbReference type="Proteomes" id="UP000054270">
    <property type="component" value="Unassembled WGS sequence"/>
</dbReference>
<dbReference type="EMBL" id="KN817528">
    <property type="protein sequence ID" value="KJA26334.1"/>
    <property type="molecule type" value="Genomic_DNA"/>
</dbReference>
<dbReference type="Pfam" id="PF12937">
    <property type="entry name" value="F-box-like"/>
    <property type="match status" value="1"/>
</dbReference>
<feature type="domain" description="F-box" evidence="1">
    <location>
        <begin position="1"/>
        <end position="47"/>
    </location>
</feature>
<proteinExistence type="predicted"/>
<dbReference type="OMA" id="GIYRSCT"/>